<accession>A0A9N8DZU6</accession>
<dbReference type="Pfam" id="PF03567">
    <property type="entry name" value="Sulfotransfer_2"/>
    <property type="match status" value="1"/>
</dbReference>
<name>A0A9N8DZU6_9STRA</name>
<evidence type="ECO:0000313" key="1">
    <source>
        <dbReference type="EMBL" id="CAB9511867.1"/>
    </source>
</evidence>
<evidence type="ECO:0008006" key="3">
    <source>
        <dbReference type="Google" id="ProtNLM"/>
    </source>
</evidence>
<dbReference type="InterPro" id="IPR005331">
    <property type="entry name" value="Sulfotransferase"/>
</dbReference>
<protein>
    <recommendedName>
        <fullName evidence="3">Sulfotransferase</fullName>
    </recommendedName>
</protein>
<reference evidence="1" key="1">
    <citation type="submission" date="2020-06" db="EMBL/GenBank/DDBJ databases">
        <authorList>
            <consortium name="Plant Systems Biology data submission"/>
        </authorList>
    </citation>
    <scope>NUCLEOTIDE SEQUENCE</scope>
    <source>
        <strain evidence="1">D6</strain>
    </source>
</reference>
<dbReference type="GO" id="GO:0016020">
    <property type="term" value="C:membrane"/>
    <property type="evidence" value="ECO:0007669"/>
    <property type="project" value="InterPro"/>
</dbReference>
<dbReference type="Gene3D" id="3.40.50.300">
    <property type="entry name" value="P-loop containing nucleotide triphosphate hydrolases"/>
    <property type="match status" value="1"/>
</dbReference>
<dbReference type="AlphaFoldDB" id="A0A9N8DZU6"/>
<organism evidence="1 2">
    <name type="scientific">Seminavis robusta</name>
    <dbReference type="NCBI Taxonomy" id="568900"/>
    <lineage>
        <taxon>Eukaryota</taxon>
        <taxon>Sar</taxon>
        <taxon>Stramenopiles</taxon>
        <taxon>Ochrophyta</taxon>
        <taxon>Bacillariophyta</taxon>
        <taxon>Bacillariophyceae</taxon>
        <taxon>Bacillariophycidae</taxon>
        <taxon>Naviculales</taxon>
        <taxon>Naviculaceae</taxon>
        <taxon>Seminavis</taxon>
    </lineage>
</organism>
<keyword evidence="2" id="KW-1185">Reference proteome</keyword>
<evidence type="ECO:0000313" key="2">
    <source>
        <dbReference type="Proteomes" id="UP001153069"/>
    </source>
</evidence>
<sequence>MRLLRRKPRQKRTELHGLCNTSNRKLLWLCCLLVAILFVTQSLISFIPVTSRFNPSEIWKKNGIKLTTSTKLVFPSTGVEANWGLTTAAQDWRNYDANRTIAFVHIGKAGGLTVKNSTSCRPKSPKQAETCLKNRFNSNLILPRQVKYYLHMHLYQPNQLAEATSFLVVLRHPVDRLISSYRYSHPDNCCKSLRGRPFQPGGCALEKMSKNPGRPAYEIYSRCWPSPGMEDFAQAVLSPYPTEFNASHLANETLQYQKESPKLCRRIAHRMARGLGPSDPNLHMYYNYEYYMNRTVLEYPDKEVLGIRMEHVWKDLQDLDVALGGAGVFNMKGSAISHGSNSYFPSPVSTAAYQKLCCVLEREIAHYLELLFKVKNLNDAAKQEGWEKVRTSCGIGSQSLDEWRTQCQARIEQDRPLWD</sequence>
<dbReference type="EMBL" id="CAICTM010000506">
    <property type="protein sequence ID" value="CAB9511867.1"/>
    <property type="molecule type" value="Genomic_DNA"/>
</dbReference>
<dbReference type="GO" id="GO:0008146">
    <property type="term" value="F:sulfotransferase activity"/>
    <property type="evidence" value="ECO:0007669"/>
    <property type="project" value="InterPro"/>
</dbReference>
<dbReference type="OrthoDB" id="48783at2759"/>
<proteinExistence type="predicted"/>
<dbReference type="InterPro" id="IPR027417">
    <property type="entry name" value="P-loop_NTPase"/>
</dbReference>
<comment type="caution">
    <text evidence="1">The sequence shown here is derived from an EMBL/GenBank/DDBJ whole genome shotgun (WGS) entry which is preliminary data.</text>
</comment>
<dbReference type="Proteomes" id="UP001153069">
    <property type="component" value="Unassembled WGS sequence"/>
</dbReference>
<gene>
    <name evidence="1" type="ORF">SEMRO_507_G156540.1</name>
</gene>